<accession>A0AA35P2I9</accession>
<dbReference type="EMBL" id="OX395129">
    <property type="protein sequence ID" value="CAI5773186.1"/>
    <property type="molecule type" value="Genomic_DNA"/>
</dbReference>
<proteinExistence type="predicted"/>
<feature type="region of interest" description="Disordered" evidence="1">
    <location>
        <begin position="1"/>
        <end position="83"/>
    </location>
</feature>
<evidence type="ECO:0000313" key="2">
    <source>
        <dbReference type="EMBL" id="CAI5773186.1"/>
    </source>
</evidence>
<reference evidence="2" key="1">
    <citation type="submission" date="2022-12" db="EMBL/GenBank/DDBJ databases">
        <authorList>
            <person name="Alioto T."/>
            <person name="Alioto T."/>
            <person name="Gomez Garrido J."/>
        </authorList>
    </citation>
    <scope>NUCLEOTIDE SEQUENCE</scope>
</reference>
<dbReference type="Proteomes" id="UP001178461">
    <property type="component" value="Chromosome 4"/>
</dbReference>
<organism evidence="2 3">
    <name type="scientific">Podarcis lilfordi</name>
    <name type="common">Lilford's wall lizard</name>
    <dbReference type="NCBI Taxonomy" id="74358"/>
    <lineage>
        <taxon>Eukaryota</taxon>
        <taxon>Metazoa</taxon>
        <taxon>Chordata</taxon>
        <taxon>Craniata</taxon>
        <taxon>Vertebrata</taxon>
        <taxon>Euteleostomi</taxon>
        <taxon>Lepidosauria</taxon>
        <taxon>Squamata</taxon>
        <taxon>Bifurcata</taxon>
        <taxon>Unidentata</taxon>
        <taxon>Episquamata</taxon>
        <taxon>Laterata</taxon>
        <taxon>Lacertibaenia</taxon>
        <taxon>Lacertidae</taxon>
        <taxon>Podarcis</taxon>
    </lineage>
</organism>
<keyword evidence="3" id="KW-1185">Reference proteome</keyword>
<evidence type="ECO:0000313" key="3">
    <source>
        <dbReference type="Proteomes" id="UP001178461"/>
    </source>
</evidence>
<dbReference type="AlphaFoldDB" id="A0AA35P2I9"/>
<protein>
    <submittedName>
        <fullName evidence="2">Uncharacterized protein</fullName>
    </submittedName>
</protein>
<feature type="compositionally biased region" description="Basic and acidic residues" evidence="1">
    <location>
        <begin position="14"/>
        <end position="23"/>
    </location>
</feature>
<evidence type="ECO:0000256" key="1">
    <source>
        <dbReference type="SAM" id="MobiDB-lite"/>
    </source>
</evidence>
<feature type="compositionally biased region" description="Low complexity" evidence="1">
    <location>
        <begin position="24"/>
        <end position="37"/>
    </location>
</feature>
<sequence>MSQLCPAAAAFGARKGEREEWRRSGALGAAAAVEAAAGGSGEESRRRPPDSPAGTERGRGLRAGNPLPRSTKTILNSSEMEVSGFPSVYRNSENSELKKLESGTCSLRLM</sequence>
<feature type="compositionally biased region" description="Polar residues" evidence="1">
    <location>
        <begin position="68"/>
        <end position="80"/>
    </location>
</feature>
<gene>
    <name evidence="2" type="ORF">PODLI_1B033066</name>
</gene>
<name>A0AA35P2I9_9SAUR</name>